<accession>A0A1A7BDL8</accession>
<name>A0A1A7BDL8_9SPHN</name>
<gene>
    <name evidence="1" type="ORF">I603_2742</name>
</gene>
<reference evidence="1 2" key="1">
    <citation type="submission" date="2016-06" db="EMBL/GenBank/DDBJ databases">
        <title>Genome sequence of Porphyrobacter dokdonensis DSW-74.</title>
        <authorList>
            <person name="Kim J.F."/>
            <person name="Song J.Y."/>
        </authorList>
    </citation>
    <scope>NUCLEOTIDE SEQUENCE [LARGE SCALE GENOMIC DNA]</scope>
    <source>
        <strain evidence="1 2">DSW-74</strain>
    </source>
</reference>
<proteinExistence type="predicted"/>
<protein>
    <submittedName>
        <fullName evidence="1">Uncharacterized protein</fullName>
    </submittedName>
</protein>
<dbReference type="Proteomes" id="UP000092484">
    <property type="component" value="Unassembled WGS sequence"/>
</dbReference>
<sequence>MHKLFPNLIEPAEPWTASALFVATGKDRPTHETRVPRCPPCRPVCRNPGCPAPSREPN</sequence>
<comment type="caution">
    <text evidence="1">The sequence shown here is derived from an EMBL/GenBank/DDBJ whole genome shotgun (WGS) entry which is preliminary data.</text>
</comment>
<evidence type="ECO:0000313" key="1">
    <source>
        <dbReference type="EMBL" id="OBV09846.1"/>
    </source>
</evidence>
<dbReference type="EMBL" id="LZYB01000009">
    <property type="protein sequence ID" value="OBV09846.1"/>
    <property type="molecule type" value="Genomic_DNA"/>
</dbReference>
<keyword evidence="2" id="KW-1185">Reference proteome</keyword>
<organism evidence="1 2">
    <name type="scientific">Erythrobacter dokdonensis DSW-74</name>
    <dbReference type="NCBI Taxonomy" id="1300349"/>
    <lineage>
        <taxon>Bacteria</taxon>
        <taxon>Pseudomonadati</taxon>
        <taxon>Pseudomonadota</taxon>
        <taxon>Alphaproteobacteria</taxon>
        <taxon>Sphingomonadales</taxon>
        <taxon>Erythrobacteraceae</taxon>
        <taxon>Erythrobacter/Porphyrobacter group</taxon>
        <taxon>Erythrobacter</taxon>
    </lineage>
</organism>
<evidence type="ECO:0000313" key="2">
    <source>
        <dbReference type="Proteomes" id="UP000092484"/>
    </source>
</evidence>
<dbReference type="AlphaFoldDB" id="A0A1A7BDL8"/>